<feature type="region of interest" description="Disordered" evidence="1">
    <location>
        <begin position="91"/>
        <end position="143"/>
    </location>
</feature>
<accession>A0A2M8EN92</accession>
<protein>
    <submittedName>
        <fullName evidence="2">Uncharacterized protein</fullName>
    </submittedName>
</protein>
<evidence type="ECO:0000256" key="1">
    <source>
        <dbReference type="SAM" id="MobiDB-lite"/>
    </source>
</evidence>
<proteinExistence type="predicted"/>
<organism evidence="2 3">
    <name type="scientific">Candidatus Uhrbacteria bacterium CG_4_9_14_0_2_um_filter_41_50</name>
    <dbReference type="NCBI Taxonomy" id="1975031"/>
    <lineage>
        <taxon>Bacteria</taxon>
        <taxon>Candidatus Uhriibacteriota</taxon>
    </lineage>
</organism>
<dbReference type="AlphaFoldDB" id="A0A2M8EN92"/>
<comment type="caution">
    <text evidence="2">The sequence shown here is derived from an EMBL/GenBank/DDBJ whole genome shotgun (WGS) entry which is preliminary data.</text>
</comment>
<gene>
    <name evidence="2" type="ORF">CO057_04175</name>
</gene>
<reference evidence="3" key="1">
    <citation type="submission" date="2017-09" db="EMBL/GenBank/DDBJ databases">
        <title>Depth-based differentiation of microbial function through sediment-hosted aquifers and enrichment of novel symbionts in the deep terrestrial subsurface.</title>
        <authorList>
            <person name="Probst A.J."/>
            <person name="Ladd B."/>
            <person name="Jarett J.K."/>
            <person name="Geller-Mcgrath D.E."/>
            <person name="Sieber C.M.K."/>
            <person name="Emerson J.B."/>
            <person name="Anantharaman K."/>
            <person name="Thomas B.C."/>
            <person name="Malmstrom R."/>
            <person name="Stieglmeier M."/>
            <person name="Klingl A."/>
            <person name="Woyke T."/>
            <person name="Ryan C.M."/>
            <person name="Banfield J.F."/>
        </authorList>
    </citation>
    <scope>NUCLEOTIDE SEQUENCE [LARGE SCALE GENOMIC DNA]</scope>
</reference>
<evidence type="ECO:0000313" key="2">
    <source>
        <dbReference type="EMBL" id="PJC24199.1"/>
    </source>
</evidence>
<sequence length="327" mass="36403">MDSLIVNSQTPGESDIRFQVSVNAGDTWLWFDGDSWDEAVTGSDANTDIQISNAIDELPVDNSVFVWKAILMSDGLDAPLLEDVTLTYQSSEAAPEQPVSTGGGGGSNKPDYPISKKPTASDDNEVETDEAEDEATIDDSEETSIETISALGGGPGYAPRGQAYSPVTGEVEEITPVMAGDYIRSPSFSTVYYVTDDYSRRPFWNSQTFMTWEDSFDNVKWVTDATLTVLPLYKPMMPKSETVLVKIQSDPKVYWTEQSDKDPLEFTLRWITKEQIAKEVFGENWADYVLDIEPTLFSNLKFGEDIKQPKELSGKTYDLVKIRNNNN</sequence>
<dbReference type="EMBL" id="PFSI01000063">
    <property type="protein sequence ID" value="PJC24199.1"/>
    <property type="molecule type" value="Genomic_DNA"/>
</dbReference>
<feature type="compositionally biased region" description="Acidic residues" evidence="1">
    <location>
        <begin position="122"/>
        <end position="143"/>
    </location>
</feature>
<evidence type="ECO:0000313" key="3">
    <source>
        <dbReference type="Proteomes" id="UP000230251"/>
    </source>
</evidence>
<name>A0A2M8EN92_9BACT</name>
<dbReference type="Proteomes" id="UP000230251">
    <property type="component" value="Unassembled WGS sequence"/>
</dbReference>